<gene>
    <name evidence="3" type="ORF">HNQ41_001491</name>
</gene>
<reference evidence="3 4" key="1">
    <citation type="submission" date="2020-08" db="EMBL/GenBank/DDBJ databases">
        <title>Genomic Encyclopedia of Type Strains, Phase IV (KMG-IV): sequencing the most valuable type-strain genomes for metagenomic binning, comparative biology and taxonomic classification.</title>
        <authorList>
            <person name="Goeker M."/>
        </authorList>
    </citation>
    <scope>NUCLEOTIDE SEQUENCE [LARGE SCALE GENOMIC DNA]</scope>
    <source>
        <strain evidence="3 4">DSM 24696</strain>
    </source>
</reference>
<dbReference type="Gene3D" id="3.40.190.120">
    <property type="entry name" value="Osmoprotection protein (prox), domain 2"/>
    <property type="match status" value="1"/>
</dbReference>
<proteinExistence type="predicted"/>
<dbReference type="SUPFAM" id="SSF53850">
    <property type="entry name" value="Periplasmic binding protein-like II"/>
    <property type="match status" value="1"/>
</dbReference>
<feature type="signal peptide" evidence="1">
    <location>
        <begin position="1"/>
        <end position="25"/>
    </location>
</feature>
<dbReference type="Proteomes" id="UP000551878">
    <property type="component" value="Unassembled WGS sequence"/>
</dbReference>
<dbReference type="EMBL" id="JACHHB010000005">
    <property type="protein sequence ID" value="MBB5173322.1"/>
    <property type="molecule type" value="Genomic_DNA"/>
</dbReference>
<keyword evidence="1" id="KW-0732">Signal</keyword>
<dbReference type="PROSITE" id="PS51257">
    <property type="entry name" value="PROKAR_LIPOPROTEIN"/>
    <property type="match status" value="1"/>
</dbReference>
<dbReference type="GO" id="GO:0043190">
    <property type="term" value="C:ATP-binding cassette (ABC) transporter complex"/>
    <property type="evidence" value="ECO:0007669"/>
    <property type="project" value="InterPro"/>
</dbReference>
<evidence type="ECO:0000259" key="2">
    <source>
        <dbReference type="Pfam" id="PF04069"/>
    </source>
</evidence>
<feature type="chain" id="PRO_5032765797" evidence="1">
    <location>
        <begin position="26"/>
        <end position="297"/>
    </location>
</feature>
<evidence type="ECO:0000313" key="3">
    <source>
        <dbReference type="EMBL" id="MBB5173322.1"/>
    </source>
</evidence>
<dbReference type="GO" id="GO:0022857">
    <property type="term" value="F:transmembrane transporter activity"/>
    <property type="evidence" value="ECO:0007669"/>
    <property type="project" value="InterPro"/>
</dbReference>
<dbReference type="RefSeq" id="WP_184663769.1">
    <property type="nucleotide sequence ID" value="NZ_JACHHB010000005.1"/>
</dbReference>
<feature type="domain" description="ABC-type glycine betaine transport system substrate-binding" evidence="2">
    <location>
        <begin position="27"/>
        <end position="292"/>
    </location>
</feature>
<sequence>MKKLFTTSVLGASLLALSACGESEAGELTVGGKNFTEQFVLSEITAIYLEENDYDVERSANMGSEVVREALENGQVDLYWEYTGTALVNYLDQEPLAEGEEAYEIVKEMDKEEFGIQWLDMAELNNAYTLMMRSEDAEEKGIESISDLADYVNENPEDITFATNAEFAEREDGLPGVEDEYGFEFADVSQMDSGLTYQALNDGQVEVAMGFETDPRIVDFDLVTLEDDLTFLPAYNGAVTVHEDALETNPDLEELLAPLAELLTSEEASQLNYEVDVAERSETEVAREWLEENGLLD</sequence>
<dbReference type="Gene3D" id="3.40.190.10">
    <property type="entry name" value="Periplasmic binding protein-like II"/>
    <property type="match status" value="1"/>
</dbReference>
<dbReference type="Pfam" id="PF04069">
    <property type="entry name" value="OpuAC"/>
    <property type="match status" value="1"/>
</dbReference>
<keyword evidence="4" id="KW-1185">Reference proteome</keyword>
<comment type="caution">
    <text evidence="3">The sequence shown here is derived from an EMBL/GenBank/DDBJ whole genome shotgun (WGS) entry which is preliminary data.</text>
</comment>
<dbReference type="AlphaFoldDB" id="A0A840QPI6"/>
<organism evidence="3 4">
    <name type="scientific">Texcoconibacillus texcoconensis</name>
    <dbReference type="NCBI Taxonomy" id="1095777"/>
    <lineage>
        <taxon>Bacteria</taxon>
        <taxon>Bacillati</taxon>
        <taxon>Bacillota</taxon>
        <taxon>Bacilli</taxon>
        <taxon>Bacillales</taxon>
        <taxon>Bacillaceae</taxon>
        <taxon>Texcoconibacillus</taxon>
    </lineage>
</organism>
<accession>A0A840QPI6</accession>
<protein>
    <submittedName>
        <fullName evidence="3">Osmoprotectant transport system substrate-binding protein</fullName>
    </submittedName>
</protein>
<name>A0A840QPI6_9BACI</name>
<evidence type="ECO:0000256" key="1">
    <source>
        <dbReference type="SAM" id="SignalP"/>
    </source>
</evidence>
<evidence type="ECO:0000313" key="4">
    <source>
        <dbReference type="Proteomes" id="UP000551878"/>
    </source>
</evidence>
<dbReference type="InterPro" id="IPR007210">
    <property type="entry name" value="ABC_Gly_betaine_transp_sub-bd"/>
</dbReference>